<feature type="compositionally biased region" description="Polar residues" evidence="1">
    <location>
        <begin position="56"/>
        <end position="88"/>
    </location>
</feature>
<reference evidence="3 4" key="1">
    <citation type="submission" date="2021-10" db="EMBL/GenBank/DDBJ databases">
        <title>Anaerobic single-cell dispensing facilitates the cultivation of human gut bacteria.</title>
        <authorList>
            <person name="Afrizal A."/>
        </authorList>
    </citation>
    <scope>NUCLEOTIDE SEQUENCE [LARGE SCALE GENOMIC DNA]</scope>
    <source>
        <strain evidence="3 4">CLA-AA-H246</strain>
    </source>
</reference>
<feature type="domain" description="TerD" evidence="2">
    <location>
        <begin position="104"/>
        <end position="276"/>
    </location>
</feature>
<gene>
    <name evidence="3" type="ORF">LKD42_04690</name>
</gene>
<dbReference type="CDD" id="cd06974">
    <property type="entry name" value="TerD_like"/>
    <property type="match status" value="1"/>
</dbReference>
<dbReference type="RefSeq" id="WP_248834962.1">
    <property type="nucleotide sequence ID" value="NZ_JAJEQE010000010.1"/>
</dbReference>
<sequence length="283" mass="31235">MLVLPKKTSHPLHTDSILEINRVTSRAEDYTGIHNINRVTQSESLSSAEAAPFTVSRASETPMSSRVSNPSPSYRRSAQQNTFTSSAPSGISHQIMPALINQTRKGQKTLLGDAISLGKIKACLGWNVKNPACDVDVSAFLLGRDGKVSGDDWFVFYGQKESPDRSVIFSDRENTDRESVAIDLSRLNPSITRIVFVLTINDAFSKRLNFGMIEDAYVRILDAASDRELVSFVMDEYYSNVISMMIGEVYLHNGNWKFNAIGNGVAKDLEGLCGLYGVQVKQT</sequence>
<evidence type="ECO:0000313" key="3">
    <source>
        <dbReference type="EMBL" id="MCC2148553.1"/>
    </source>
</evidence>
<protein>
    <submittedName>
        <fullName evidence="3">TerD family protein</fullName>
    </submittedName>
</protein>
<dbReference type="InterPro" id="IPR003325">
    <property type="entry name" value="TerD"/>
</dbReference>
<dbReference type="Pfam" id="PF02342">
    <property type="entry name" value="TerD"/>
    <property type="match status" value="1"/>
</dbReference>
<dbReference type="PANTHER" id="PTHR32097:SF17">
    <property type="entry name" value="CAMP-BINDING PROTEIN 1-RELATED"/>
    <property type="match status" value="1"/>
</dbReference>
<name>A0ABS8ETP4_9FIRM</name>
<dbReference type="Gene3D" id="2.60.60.30">
    <property type="entry name" value="sav2460 like domains"/>
    <property type="match status" value="1"/>
</dbReference>
<evidence type="ECO:0000256" key="1">
    <source>
        <dbReference type="SAM" id="MobiDB-lite"/>
    </source>
</evidence>
<organism evidence="3 4">
    <name type="scientific">Hominisplanchenecus faecis</name>
    <dbReference type="NCBI Taxonomy" id="2885351"/>
    <lineage>
        <taxon>Bacteria</taxon>
        <taxon>Bacillati</taxon>
        <taxon>Bacillota</taxon>
        <taxon>Clostridia</taxon>
        <taxon>Lachnospirales</taxon>
        <taxon>Lachnospiraceae</taxon>
        <taxon>Hominisplanchenecus</taxon>
    </lineage>
</organism>
<dbReference type="InterPro" id="IPR051324">
    <property type="entry name" value="Stress/Tellurium_Resist"/>
</dbReference>
<dbReference type="PANTHER" id="PTHR32097">
    <property type="entry name" value="CAMP-BINDING PROTEIN 1-RELATED"/>
    <property type="match status" value="1"/>
</dbReference>
<feature type="region of interest" description="Disordered" evidence="1">
    <location>
        <begin position="50"/>
        <end position="88"/>
    </location>
</feature>
<dbReference type="Proteomes" id="UP001299235">
    <property type="component" value="Unassembled WGS sequence"/>
</dbReference>
<accession>A0ABS8ETP4</accession>
<comment type="caution">
    <text evidence="3">The sequence shown here is derived from an EMBL/GenBank/DDBJ whole genome shotgun (WGS) entry which is preliminary data.</text>
</comment>
<dbReference type="EMBL" id="JAJEQE010000010">
    <property type="protein sequence ID" value="MCC2148553.1"/>
    <property type="molecule type" value="Genomic_DNA"/>
</dbReference>
<evidence type="ECO:0000259" key="2">
    <source>
        <dbReference type="Pfam" id="PF02342"/>
    </source>
</evidence>
<proteinExistence type="predicted"/>
<keyword evidence="4" id="KW-1185">Reference proteome</keyword>
<evidence type="ECO:0000313" key="4">
    <source>
        <dbReference type="Proteomes" id="UP001299235"/>
    </source>
</evidence>